<dbReference type="EMBL" id="FODE01000034">
    <property type="protein sequence ID" value="SEO09208.1"/>
    <property type="molecule type" value="Genomic_DNA"/>
</dbReference>
<feature type="transmembrane region" description="Helical" evidence="8">
    <location>
        <begin position="99"/>
        <end position="121"/>
    </location>
</feature>
<dbReference type="GO" id="GO:0005886">
    <property type="term" value="C:plasma membrane"/>
    <property type="evidence" value="ECO:0007669"/>
    <property type="project" value="UniProtKB-SubCell"/>
</dbReference>
<keyword evidence="9" id="KW-0732">Signal</keyword>
<comment type="subcellular location">
    <subcellularLocation>
        <location evidence="1 8">Cell membrane</location>
        <topology evidence="1 8">Multi-pass membrane protein</topology>
    </subcellularLocation>
</comment>
<reference evidence="10 11" key="1">
    <citation type="submission" date="2016-10" db="EMBL/GenBank/DDBJ databases">
        <authorList>
            <person name="de Groot N.N."/>
        </authorList>
    </citation>
    <scope>NUCLEOTIDE SEQUENCE [LARGE SCALE GENOMIC DNA]</scope>
    <source>
        <strain evidence="10 11">DSM 8512</strain>
    </source>
</reference>
<dbReference type="AlphaFoldDB" id="A0A1H8LWE6"/>
<evidence type="ECO:0000256" key="8">
    <source>
        <dbReference type="RuleBase" id="RU363041"/>
    </source>
</evidence>
<evidence type="ECO:0000256" key="1">
    <source>
        <dbReference type="ARBA" id="ARBA00004651"/>
    </source>
</evidence>
<sequence length="248" mass="25174">MFSIIVLVVAGLAAGALNAVAGGGTFLSFPALVWIGVPPVMANATATLAALPGYIGSAWAYRQEIGSRGPIPMRAIIAMAVLGGFLGALLLLITPPEIFVSVVPWLLLFATAAFATGPSLLRRFTRSGGGLAGGAALALLLAVSIYGGYFNGGLGIMLLAAFGFTGFTDLHQMNGLKNVISAILSTVSVATYIAAGLIAWESAAILALACTVGGYLGAHAARRITNMAALRVFITLVGLAMAAAFFTL</sequence>
<protein>
    <recommendedName>
        <fullName evidence="8">Probable membrane transporter protein</fullName>
    </recommendedName>
</protein>
<feature type="transmembrane region" description="Helical" evidence="8">
    <location>
        <begin position="152"/>
        <end position="170"/>
    </location>
</feature>
<evidence type="ECO:0000256" key="5">
    <source>
        <dbReference type="ARBA" id="ARBA00022692"/>
    </source>
</evidence>
<keyword evidence="6 8" id="KW-1133">Transmembrane helix</keyword>
<evidence type="ECO:0000256" key="6">
    <source>
        <dbReference type="ARBA" id="ARBA00022989"/>
    </source>
</evidence>
<evidence type="ECO:0000256" key="3">
    <source>
        <dbReference type="ARBA" id="ARBA00022448"/>
    </source>
</evidence>
<evidence type="ECO:0000313" key="10">
    <source>
        <dbReference type="EMBL" id="SEO09208.1"/>
    </source>
</evidence>
<keyword evidence="4 8" id="KW-1003">Cell membrane</keyword>
<comment type="similarity">
    <text evidence="2 8">Belongs to the 4-toluene sulfonate uptake permease (TSUP) (TC 2.A.102) family.</text>
</comment>
<name>A0A1H8LWE6_9RHOB</name>
<keyword evidence="11" id="KW-1185">Reference proteome</keyword>
<keyword evidence="3" id="KW-0813">Transport</keyword>
<dbReference type="InterPro" id="IPR052017">
    <property type="entry name" value="TSUP"/>
</dbReference>
<evidence type="ECO:0000256" key="7">
    <source>
        <dbReference type="ARBA" id="ARBA00023136"/>
    </source>
</evidence>
<dbReference type="PANTHER" id="PTHR30269:SF0">
    <property type="entry name" value="MEMBRANE TRANSPORTER PROTEIN YFCA-RELATED"/>
    <property type="match status" value="1"/>
</dbReference>
<feature type="transmembrane region" description="Helical" evidence="8">
    <location>
        <begin position="179"/>
        <end position="198"/>
    </location>
</feature>
<feature type="signal peptide" evidence="9">
    <location>
        <begin position="1"/>
        <end position="21"/>
    </location>
</feature>
<feature type="transmembrane region" description="Helical" evidence="8">
    <location>
        <begin position="128"/>
        <end position="146"/>
    </location>
</feature>
<proteinExistence type="inferred from homology"/>
<feature type="chain" id="PRO_5011617079" description="Probable membrane transporter protein" evidence="9">
    <location>
        <begin position="22"/>
        <end position="248"/>
    </location>
</feature>
<evidence type="ECO:0000313" key="11">
    <source>
        <dbReference type="Proteomes" id="UP000199054"/>
    </source>
</evidence>
<dbReference type="Proteomes" id="UP000199054">
    <property type="component" value="Unassembled WGS sequence"/>
</dbReference>
<evidence type="ECO:0000256" key="4">
    <source>
        <dbReference type="ARBA" id="ARBA00022475"/>
    </source>
</evidence>
<gene>
    <name evidence="10" type="ORF">SAMN04489859_103411</name>
</gene>
<dbReference type="OrthoDB" id="9807082at2"/>
<evidence type="ECO:0000256" key="2">
    <source>
        <dbReference type="ARBA" id="ARBA00009142"/>
    </source>
</evidence>
<dbReference type="Pfam" id="PF01925">
    <property type="entry name" value="TauE"/>
    <property type="match status" value="1"/>
</dbReference>
<dbReference type="InterPro" id="IPR002781">
    <property type="entry name" value="TM_pro_TauE-like"/>
</dbReference>
<feature type="transmembrane region" description="Helical" evidence="8">
    <location>
        <begin position="228"/>
        <end position="246"/>
    </location>
</feature>
<keyword evidence="7 8" id="KW-0472">Membrane</keyword>
<dbReference type="STRING" id="34002.SAMN04489859_103411"/>
<feature type="transmembrane region" description="Helical" evidence="8">
    <location>
        <begin position="31"/>
        <end position="55"/>
    </location>
</feature>
<organism evidence="10 11">
    <name type="scientific">Paracoccus alcaliphilus</name>
    <dbReference type="NCBI Taxonomy" id="34002"/>
    <lineage>
        <taxon>Bacteria</taxon>
        <taxon>Pseudomonadati</taxon>
        <taxon>Pseudomonadota</taxon>
        <taxon>Alphaproteobacteria</taxon>
        <taxon>Rhodobacterales</taxon>
        <taxon>Paracoccaceae</taxon>
        <taxon>Paracoccus</taxon>
    </lineage>
</organism>
<dbReference type="RefSeq" id="WP_090615822.1">
    <property type="nucleotide sequence ID" value="NZ_CP067126.1"/>
</dbReference>
<feature type="transmembrane region" description="Helical" evidence="8">
    <location>
        <begin position="75"/>
        <end position="93"/>
    </location>
</feature>
<accession>A0A1H8LWE6</accession>
<dbReference type="PANTHER" id="PTHR30269">
    <property type="entry name" value="TRANSMEMBRANE PROTEIN YFCA"/>
    <property type="match status" value="1"/>
</dbReference>
<evidence type="ECO:0000256" key="9">
    <source>
        <dbReference type="SAM" id="SignalP"/>
    </source>
</evidence>
<keyword evidence="5 8" id="KW-0812">Transmembrane</keyword>
<feature type="transmembrane region" description="Helical" evidence="8">
    <location>
        <begin position="204"/>
        <end position="221"/>
    </location>
</feature>